<evidence type="ECO:0008006" key="3">
    <source>
        <dbReference type="Google" id="ProtNLM"/>
    </source>
</evidence>
<dbReference type="EMBL" id="JACQXR010000146">
    <property type="protein sequence ID" value="MBI4727686.1"/>
    <property type="molecule type" value="Genomic_DNA"/>
</dbReference>
<evidence type="ECO:0000313" key="2">
    <source>
        <dbReference type="Proteomes" id="UP000736328"/>
    </source>
</evidence>
<evidence type="ECO:0000313" key="1">
    <source>
        <dbReference type="EMBL" id="MBI4727686.1"/>
    </source>
</evidence>
<comment type="caution">
    <text evidence="1">The sequence shown here is derived from an EMBL/GenBank/DDBJ whole genome shotgun (WGS) entry which is preliminary data.</text>
</comment>
<sequence>MEELIQVGRTVGDLNQKLPRQKFILIGPGRWGSRGDIKLGVRVGYSDINNTARLIEVTKKKKDCVPELSFGTHFFQDLVEAGIRYLPLYPDEPGAAFNQEFFANAPNVLRKLLPQAKNLEQVIKVIHVPKVADGAMLSVYMDGDREQALGAFKRG</sequence>
<proteinExistence type="predicted"/>
<dbReference type="Proteomes" id="UP000736328">
    <property type="component" value="Unassembled WGS sequence"/>
</dbReference>
<name>A0A933MLN2_UNCT6</name>
<reference evidence="1" key="1">
    <citation type="submission" date="2020-07" db="EMBL/GenBank/DDBJ databases">
        <title>Huge and variable diversity of episymbiotic CPR bacteria and DPANN archaea in groundwater ecosystems.</title>
        <authorList>
            <person name="He C.Y."/>
            <person name="Keren R."/>
            <person name="Whittaker M."/>
            <person name="Farag I.F."/>
            <person name="Doudna J."/>
            <person name="Cate J.H.D."/>
            <person name="Banfield J.F."/>
        </authorList>
    </citation>
    <scope>NUCLEOTIDE SEQUENCE</scope>
    <source>
        <strain evidence="1">NC_groundwater_1520_Pr4_B-0.1um_53_5</strain>
    </source>
</reference>
<protein>
    <recommendedName>
        <fullName evidence="3">Phosphoenolpyruvate synthase</fullName>
    </recommendedName>
</protein>
<dbReference type="AlphaFoldDB" id="A0A933MLN2"/>
<organism evidence="1 2">
    <name type="scientific">candidate division TA06 bacterium</name>
    <dbReference type="NCBI Taxonomy" id="2250710"/>
    <lineage>
        <taxon>Bacteria</taxon>
        <taxon>Bacteria division TA06</taxon>
    </lineage>
</organism>
<gene>
    <name evidence="1" type="ORF">HY768_10800</name>
</gene>
<accession>A0A933MLN2</accession>